<proteinExistence type="predicted"/>
<organism evidence="1 2">
    <name type="scientific">Deinococcus budaensis</name>
    <dbReference type="NCBI Taxonomy" id="1665626"/>
    <lineage>
        <taxon>Bacteria</taxon>
        <taxon>Thermotogati</taxon>
        <taxon>Deinococcota</taxon>
        <taxon>Deinococci</taxon>
        <taxon>Deinococcales</taxon>
        <taxon>Deinococcaceae</taxon>
        <taxon>Deinococcus</taxon>
    </lineage>
</organism>
<evidence type="ECO:0000313" key="2">
    <source>
        <dbReference type="Proteomes" id="UP000525389"/>
    </source>
</evidence>
<evidence type="ECO:0000313" key="1">
    <source>
        <dbReference type="EMBL" id="MBB5235426.1"/>
    </source>
</evidence>
<gene>
    <name evidence="1" type="ORF">HNQ09_002883</name>
</gene>
<dbReference type="EMBL" id="JACHFN010000012">
    <property type="protein sequence ID" value="MBB5235426.1"/>
    <property type="molecule type" value="Genomic_DNA"/>
</dbReference>
<dbReference type="Proteomes" id="UP000525389">
    <property type="component" value="Unassembled WGS sequence"/>
</dbReference>
<reference evidence="1 2" key="1">
    <citation type="submission" date="2020-08" db="EMBL/GenBank/DDBJ databases">
        <title>Genomic Encyclopedia of Type Strains, Phase IV (KMG-IV): sequencing the most valuable type-strain genomes for metagenomic binning, comparative biology and taxonomic classification.</title>
        <authorList>
            <person name="Goeker M."/>
        </authorList>
    </citation>
    <scope>NUCLEOTIDE SEQUENCE [LARGE SCALE GENOMIC DNA]</scope>
    <source>
        <strain evidence="1 2">DSM 101791</strain>
    </source>
</reference>
<accession>A0A7W8GHT7</accession>
<protein>
    <submittedName>
        <fullName evidence="1">Uncharacterized protein</fullName>
    </submittedName>
</protein>
<dbReference type="AlphaFoldDB" id="A0A7W8GHT7"/>
<keyword evidence="2" id="KW-1185">Reference proteome</keyword>
<sequence length="34" mass="3878">MRPPHFLAFLAHFARLFSLALRQQVEAQTAPKAL</sequence>
<name>A0A7W8GHT7_9DEIO</name>
<comment type="caution">
    <text evidence="1">The sequence shown here is derived from an EMBL/GenBank/DDBJ whole genome shotgun (WGS) entry which is preliminary data.</text>
</comment>